<dbReference type="EMBL" id="CP001618">
    <property type="protein sequence ID" value="ACQ81962.1"/>
    <property type="molecule type" value="Genomic_DNA"/>
</dbReference>
<evidence type="ECO:0000259" key="2">
    <source>
        <dbReference type="Pfam" id="PF04167"/>
    </source>
</evidence>
<dbReference type="InterPro" id="IPR035930">
    <property type="entry name" value="FomD-like_sf"/>
</dbReference>
<dbReference type="Gene3D" id="2.40.380.10">
    <property type="entry name" value="FomD-like"/>
    <property type="match status" value="1"/>
</dbReference>
<dbReference type="HOGENOM" id="CLU_1419016_0_0_11"/>
<evidence type="ECO:0000256" key="1">
    <source>
        <dbReference type="SAM" id="MobiDB-lite"/>
    </source>
</evidence>
<dbReference type="AlphaFoldDB" id="C5C3Q3"/>
<dbReference type="STRING" id="471853.Bcav_3720"/>
<protein>
    <recommendedName>
        <fullName evidence="2">DUF402 domain-containing protein</fullName>
    </recommendedName>
</protein>
<proteinExistence type="predicted"/>
<reference evidence="3 4" key="1">
    <citation type="journal article" date="2009" name="Stand. Genomic Sci.">
        <title>Complete genome sequence of Beutenbergia cavernae type strain (HKI 0122).</title>
        <authorList>
            <person name="Land M."/>
            <person name="Pukall R."/>
            <person name="Abt B."/>
            <person name="Goker M."/>
            <person name="Rohde M."/>
            <person name="Glavina Del Rio T."/>
            <person name="Tice H."/>
            <person name="Copeland A."/>
            <person name="Cheng J.F."/>
            <person name="Lucas S."/>
            <person name="Chen F."/>
            <person name="Nolan M."/>
            <person name="Bruce D."/>
            <person name="Goodwin L."/>
            <person name="Pitluck S."/>
            <person name="Ivanova N."/>
            <person name="Mavromatis K."/>
            <person name="Ovchinnikova G."/>
            <person name="Pati A."/>
            <person name="Chen A."/>
            <person name="Palaniappan K."/>
            <person name="Hauser L."/>
            <person name="Chang Y.J."/>
            <person name="Jefferies C.C."/>
            <person name="Saunders E."/>
            <person name="Brettin T."/>
            <person name="Detter J.C."/>
            <person name="Han C."/>
            <person name="Chain P."/>
            <person name="Bristow J."/>
            <person name="Eisen J.A."/>
            <person name="Markowitz V."/>
            <person name="Hugenholtz P."/>
            <person name="Kyrpides N.C."/>
            <person name="Klenk H.P."/>
            <person name="Lapidus A."/>
        </authorList>
    </citation>
    <scope>NUCLEOTIDE SEQUENCE [LARGE SCALE GENOMIC DNA]</scope>
    <source>
        <strain evidence="4">ATCC BAA-8 / DSM 12333 / NBRC 16432</strain>
    </source>
</reference>
<feature type="domain" description="DUF402" evidence="2">
    <location>
        <begin position="77"/>
        <end position="138"/>
    </location>
</feature>
<dbReference type="InterPro" id="IPR007295">
    <property type="entry name" value="DUF402"/>
</dbReference>
<dbReference type="eggNOG" id="COG2306">
    <property type="taxonomic scope" value="Bacteria"/>
</dbReference>
<feature type="region of interest" description="Disordered" evidence="1">
    <location>
        <begin position="1"/>
        <end position="35"/>
    </location>
</feature>
<feature type="compositionally biased region" description="Low complexity" evidence="1">
    <location>
        <begin position="19"/>
        <end position="34"/>
    </location>
</feature>
<accession>C5C3Q3</accession>
<sequence length="191" mass="21149">MGTTHLIPQPSGHFRDADSATSSPTRSAPPSYTTWPGRDRVERKFLLLDVGVSFGLPCWSGFRRPDGTVFELPAEAEGAWYVDLVSVEHADPGTIVVRDLFIDMMLTPGRQPRTLDLDEIADAHDAGWISTEQLLDALRRWQWFLDRYVHAARFPQAEPTDFPPAAIAPLASIPGRFGPPVSWPEPGDEGT</sequence>
<organism evidence="3 4">
    <name type="scientific">Beutenbergia cavernae (strain ATCC BAA-8 / DSM 12333 / CCUG 43141 / JCM 11478 / NBRC 16432 / NCIMB 13614 / HKI 0122)</name>
    <dbReference type="NCBI Taxonomy" id="471853"/>
    <lineage>
        <taxon>Bacteria</taxon>
        <taxon>Bacillati</taxon>
        <taxon>Actinomycetota</taxon>
        <taxon>Actinomycetes</taxon>
        <taxon>Micrococcales</taxon>
        <taxon>Beutenbergiaceae</taxon>
        <taxon>Beutenbergia</taxon>
    </lineage>
</organism>
<name>C5C3Q3_BEUC1</name>
<dbReference type="SUPFAM" id="SSF159234">
    <property type="entry name" value="FomD-like"/>
    <property type="match status" value="1"/>
</dbReference>
<evidence type="ECO:0000313" key="3">
    <source>
        <dbReference type="EMBL" id="ACQ81962.1"/>
    </source>
</evidence>
<gene>
    <name evidence="3" type="ordered locus">Bcav_3720</name>
</gene>
<dbReference type="KEGG" id="bcv:Bcav_3720"/>
<dbReference type="RefSeq" id="WP_015884199.1">
    <property type="nucleotide sequence ID" value="NC_012669.1"/>
</dbReference>
<dbReference type="Pfam" id="PF04167">
    <property type="entry name" value="DUF402"/>
    <property type="match status" value="1"/>
</dbReference>
<dbReference type="Proteomes" id="UP000007962">
    <property type="component" value="Chromosome"/>
</dbReference>
<evidence type="ECO:0000313" key="4">
    <source>
        <dbReference type="Proteomes" id="UP000007962"/>
    </source>
</evidence>
<keyword evidence="4" id="KW-1185">Reference proteome</keyword>